<dbReference type="RefSeq" id="WP_246151634.1">
    <property type="nucleotide sequence ID" value="NZ_SJPX01000003.1"/>
</dbReference>
<evidence type="ECO:0000313" key="2">
    <source>
        <dbReference type="EMBL" id="TWU51284.1"/>
    </source>
</evidence>
<accession>A0A5C6ESF0</accession>
<feature type="region of interest" description="Disordered" evidence="1">
    <location>
        <begin position="1"/>
        <end position="42"/>
    </location>
</feature>
<gene>
    <name evidence="2" type="ORF">Poly59_28760</name>
</gene>
<protein>
    <submittedName>
        <fullName evidence="2">Uncharacterized protein</fullName>
    </submittedName>
</protein>
<sequence length="116" mass="12728">MTNPEPNEARSQTASDGVPAFHEQANSEQAGTPEPAPPTKEELQLALKAFRKRMKLMQLDEESRLGHGPMSSGQRSAIAAIRPPDQFPRAVWRELANTGKLRHTGNGLYSLGQDSH</sequence>
<organism evidence="2 3">
    <name type="scientific">Rubripirellula reticaptiva</name>
    <dbReference type="NCBI Taxonomy" id="2528013"/>
    <lineage>
        <taxon>Bacteria</taxon>
        <taxon>Pseudomonadati</taxon>
        <taxon>Planctomycetota</taxon>
        <taxon>Planctomycetia</taxon>
        <taxon>Pirellulales</taxon>
        <taxon>Pirellulaceae</taxon>
        <taxon>Rubripirellula</taxon>
    </lineage>
</organism>
<proteinExistence type="predicted"/>
<evidence type="ECO:0000313" key="3">
    <source>
        <dbReference type="Proteomes" id="UP000317977"/>
    </source>
</evidence>
<dbReference type="Proteomes" id="UP000317977">
    <property type="component" value="Unassembled WGS sequence"/>
</dbReference>
<dbReference type="EMBL" id="SJPX01000003">
    <property type="protein sequence ID" value="TWU51284.1"/>
    <property type="molecule type" value="Genomic_DNA"/>
</dbReference>
<feature type="compositionally biased region" description="Polar residues" evidence="1">
    <location>
        <begin position="1"/>
        <end position="15"/>
    </location>
</feature>
<evidence type="ECO:0000256" key="1">
    <source>
        <dbReference type="SAM" id="MobiDB-lite"/>
    </source>
</evidence>
<dbReference type="AlphaFoldDB" id="A0A5C6ESF0"/>
<comment type="caution">
    <text evidence="2">The sequence shown here is derived from an EMBL/GenBank/DDBJ whole genome shotgun (WGS) entry which is preliminary data.</text>
</comment>
<reference evidence="2 3" key="1">
    <citation type="submission" date="2019-02" db="EMBL/GenBank/DDBJ databases">
        <title>Deep-cultivation of Planctomycetes and their phenomic and genomic characterization uncovers novel biology.</title>
        <authorList>
            <person name="Wiegand S."/>
            <person name="Jogler M."/>
            <person name="Boedeker C."/>
            <person name="Pinto D."/>
            <person name="Vollmers J."/>
            <person name="Rivas-Marin E."/>
            <person name="Kohn T."/>
            <person name="Peeters S.H."/>
            <person name="Heuer A."/>
            <person name="Rast P."/>
            <person name="Oberbeckmann S."/>
            <person name="Bunk B."/>
            <person name="Jeske O."/>
            <person name="Meyerdierks A."/>
            <person name="Storesund J.E."/>
            <person name="Kallscheuer N."/>
            <person name="Luecker S."/>
            <person name="Lage O.M."/>
            <person name="Pohl T."/>
            <person name="Merkel B.J."/>
            <person name="Hornburger P."/>
            <person name="Mueller R.-W."/>
            <person name="Bruemmer F."/>
            <person name="Labrenz M."/>
            <person name="Spormann A.M."/>
            <person name="Op Den Camp H."/>
            <person name="Overmann J."/>
            <person name="Amann R."/>
            <person name="Jetten M.S.M."/>
            <person name="Mascher T."/>
            <person name="Medema M.H."/>
            <person name="Devos D.P."/>
            <person name="Kaster A.-K."/>
            <person name="Ovreas L."/>
            <person name="Rohde M."/>
            <person name="Galperin M.Y."/>
            <person name="Jogler C."/>
        </authorList>
    </citation>
    <scope>NUCLEOTIDE SEQUENCE [LARGE SCALE GENOMIC DNA]</scope>
    <source>
        <strain evidence="2 3">Poly59</strain>
    </source>
</reference>
<keyword evidence="3" id="KW-1185">Reference proteome</keyword>
<name>A0A5C6ESF0_9BACT</name>